<evidence type="ECO:0008006" key="2">
    <source>
        <dbReference type="Google" id="ProtNLM"/>
    </source>
</evidence>
<name>A0A382T9I1_9ZZZZ</name>
<dbReference type="PANTHER" id="PTHR43825:SF4">
    <property type="entry name" value="PYRUVATE DEHYDROGENASE E1 COMPONENT"/>
    <property type="match status" value="1"/>
</dbReference>
<protein>
    <recommendedName>
        <fullName evidence="2">Transketolase C-terminal domain-containing protein</fullName>
    </recommendedName>
</protein>
<evidence type="ECO:0000313" key="1">
    <source>
        <dbReference type="EMBL" id="SVD18001.1"/>
    </source>
</evidence>
<dbReference type="Gene3D" id="3.40.50.920">
    <property type="match status" value="1"/>
</dbReference>
<dbReference type="SUPFAM" id="SSF52922">
    <property type="entry name" value="TK C-terminal domain-like"/>
    <property type="match status" value="1"/>
</dbReference>
<gene>
    <name evidence="1" type="ORF">METZ01_LOCUS370855</name>
</gene>
<proteinExistence type="predicted"/>
<dbReference type="EMBL" id="UINC01134449">
    <property type="protein sequence ID" value="SVD18001.1"/>
    <property type="molecule type" value="Genomic_DNA"/>
</dbReference>
<sequence>LGFQIVPLRNGSYLGRIGRRYRKRGRSSQLSIAGRSPRRLKTAYEELSEEIPGLGLLAVTSPDRLHSDWLDAKRRRREERGAAPAGIEKILKWLAPDAGLITVIDGHPATLSWLGAVSGHRVYPLGVETFGQSGDINDLYEHYGLDTEAILEAAARSSLRRISSSNKVFRTA</sequence>
<dbReference type="AlphaFoldDB" id="A0A382T9I1"/>
<organism evidence="1">
    <name type="scientific">marine metagenome</name>
    <dbReference type="NCBI Taxonomy" id="408172"/>
    <lineage>
        <taxon>unclassified sequences</taxon>
        <taxon>metagenomes</taxon>
        <taxon>ecological metagenomes</taxon>
    </lineage>
</organism>
<accession>A0A382T9I1</accession>
<reference evidence="1" key="1">
    <citation type="submission" date="2018-05" db="EMBL/GenBank/DDBJ databases">
        <authorList>
            <person name="Lanie J.A."/>
            <person name="Ng W.-L."/>
            <person name="Kazmierczak K.M."/>
            <person name="Andrzejewski T.M."/>
            <person name="Davidsen T.M."/>
            <person name="Wayne K.J."/>
            <person name="Tettelin H."/>
            <person name="Glass J.I."/>
            <person name="Rusch D."/>
            <person name="Podicherti R."/>
            <person name="Tsui H.-C.T."/>
            <person name="Winkler M.E."/>
        </authorList>
    </citation>
    <scope>NUCLEOTIDE SEQUENCE</scope>
</reference>
<feature type="non-terminal residue" evidence="1">
    <location>
        <position position="1"/>
    </location>
</feature>
<dbReference type="InterPro" id="IPR051157">
    <property type="entry name" value="PDH/Transketolase"/>
</dbReference>
<dbReference type="PANTHER" id="PTHR43825">
    <property type="entry name" value="PYRUVATE DEHYDROGENASE E1 COMPONENT"/>
    <property type="match status" value="1"/>
</dbReference>
<dbReference type="InterPro" id="IPR009014">
    <property type="entry name" value="Transketo_C/PFOR_II"/>
</dbReference>